<keyword evidence="2" id="KW-1185">Reference proteome</keyword>
<evidence type="ECO:0000313" key="1">
    <source>
        <dbReference type="EMBL" id="PPJ56106.1"/>
    </source>
</evidence>
<dbReference type="AlphaFoldDB" id="A0A2S6C8Q1"/>
<reference evidence="2" key="1">
    <citation type="journal article" date="2017" name="bioRxiv">
        <title>Conservation of a gene cluster reveals novel cercosporin biosynthetic mechanisms and extends production to the genus Colletotrichum.</title>
        <authorList>
            <person name="de Jonge R."/>
            <person name="Ebert M.K."/>
            <person name="Huitt-Roehl C.R."/>
            <person name="Pal P."/>
            <person name="Suttle J.C."/>
            <person name="Spanner R.E."/>
            <person name="Neubauer J.D."/>
            <person name="Jurick W.M.II."/>
            <person name="Stott K.A."/>
            <person name="Secor G.A."/>
            <person name="Thomma B.P.H.J."/>
            <person name="Van de Peer Y."/>
            <person name="Townsend C.A."/>
            <person name="Bolton M.D."/>
        </authorList>
    </citation>
    <scope>NUCLEOTIDE SEQUENCE [LARGE SCALE GENOMIC DNA]</scope>
    <source>
        <strain evidence="2">CBS538.71</strain>
    </source>
</reference>
<dbReference type="EMBL" id="PNEN01000526">
    <property type="protein sequence ID" value="PPJ56106.1"/>
    <property type="molecule type" value="Genomic_DNA"/>
</dbReference>
<name>A0A2S6C8Q1_9PEZI</name>
<gene>
    <name evidence="1" type="ORF">CBER1_02075</name>
</gene>
<protein>
    <submittedName>
        <fullName evidence="1">Uncharacterized protein</fullName>
    </submittedName>
</protein>
<accession>A0A2S6C8Q1</accession>
<dbReference type="Proteomes" id="UP000237631">
    <property type="component" value="Unassembled WGS sequence"/>
</dbReference>
<organism evidence="1 2">
    <name type="scientific">Cercospora berteroae</name>
    <dbReference type="NCBI Taxonomy" id="357750"/>
    <lineage>
        <taxon>Eukaryota</taxon>
        <taxon>Fungi</taxon>
        <taxon>Dikarya</taxon>
        <taxon>Ascomycota</taxon>
        <taxon>Pezizomycotina</taxon>
        <taxon>Dothideomycetes</taxon>
        <taxon>Dothideomycetidae</taxon>
        <taxon>Mycosphaerellales</taxon>
        <taxon>Mycosphaerellaceae</taxon>
        <taxon>Cercospora</taxon>
    </lineage>
</organism>
<evidence type="ECO:0000313" key="2">
    <source>
        <dbReference type="Proteomes" id="UP000237631"/>
    </source>
</evidence>
<comment type="caution">
    <text evidence="1">The sequence shown here is derived from an EMBL/GenBank/DDBJ whole genome shotgun (WGS) entry which is preliminary data.</text>
</comment>
<sequence>MQCLLLVDEIKADLLAPNSLVAKPDLLSAREPIRSLPYTIQASFRAGNDNERQQWVRKSSLKRMAASKESFQSLKTICPQMHSGQGGIVPKRMLQQFWTIMPRVDRLYTAHEMNEARVVSDMLIEAPGRVNDDLQP</sequence>
<proteinExistence type="predicted"/>